<dbReference type="PROSITE" id="PS50865">
    <property type="entry name" value="ZF_MYND_2"/>
    <property type="match status" value="1"/>
</dbReference>
<dbReference type="GO" id="GO:0008270">
    <property type="term" value="F:zinc ion binding"/>
    <property type="evidence" value="ECO:0007669"/>
    <property type="project" value="UniProtKB-KW"/>
</dbReference>
<dbReference type="Proteomes" id="UP001219525">
    <property type="component" value="Unassembled WGS sequence"/>
</dbReference>
<dbReference type="Gene3D" id="6.10.140.2220">
    <property type="match status" value="1"/>
</dbReference>
<dbReference type="SUPFAM" id="SSF144232">
    <property type="entry name" value="HIT/MYND zinc finger-like"/>
    <property type="match status" value="1"/>
</dbReference>
<dbReference type="AlphaFoldDB" id="A0AAD6VR16"/>
<dbReference type="InterPro" id="IPR002893">
    <property type="entry name" value="Znf_MYND"/>
</dbReference>
<dbReference type="Pfam" id="PF01753">
    <property type="entry name" value="zf-MYND"/>
    <property type="match status" value="1"/>
</dbReference>
<protein>
    <recommendedName>
        <fullName evidence="5">MYND-type domain-containing protein</fullName>
    </recommendedName>
</protein>
<dbReference type="EMBL" id="JARJCW010000020">
    <property type="protein sequence ID" value="KAJ7213879.1"/>
    <property type="molecule type" value="Genomic_DNA"/>
</dbReference>
<accession>A0AAD6VR16</accession>
<keyword evidence="1" id="KW-0479">Metal-binding</keyword>
<organism evidence="6 7">
    <name type="scientific">Mycena pura</name>
    <dbReference type="NCBI Taxonomy" id="153505"/>
    <lineage>
        <taxon>Eukaryota</taxon>
        <taxon>Fungi</taxon>
        <taxon>Dikarya</taxon>
        <taxon>Basidiomycota</taxon>
        <taxon>Agaricomycotina</taxon>
        <taxon>Agaricomycetes</taxon>
        <taxon>Agaricomycetidae</taxon>
        <taxon>Agaricales</taxon>
        <taxon>Marasmiineae</taxon>
        <taxon>Mycenaceae</taxon>
        <taxon>Mycena</taxon>
    </lineage>
</organism>
<reference evidence="6" key="1">
    <citation type="submission" date="2023-03" db="EMBL/GenBank/DDBJ databases">
        <title>Massive genome expansion in bonnet fungi (Mycena s.s.) driven by repeated elements and novel gene families across ecological guilds.</title>
        <authorList>
            <consortium name="Lawrence Berkeley National Laboratory"/>
            <person name="Harder C.B."/>
            <person name="Miyauchi S."/>
            <person name="Viragh M."/>
            <person name="Kuo A."/>
            <person name="Thoen E."/>
            <person name="Andreopoulos B."/>
            <person name="Lu D."/>
            <person name="Skrede I."/>
            <person name="Drula E."/>
            <person name="Henrissat B."/>
            <person name="Morin E."/>
            <person name="Kohler A."/>
            <person name="Barry K."/>
            <person name="LaButti K."/>
            <person name="Morin E."/>
            <person name="Salamov A."/>
            <person name="Lipzen A."/>
            <person name="Mereny Z."/>
            <person name="Hegedus B."/>
            <person name="Baldrian P."/>
            <person name="Stursova M."/>
            <person name="Weitz H."/>
            <person name="Taylor A."/>
            <person name="Grigoriev I.V."/>
            <person name="Nagy L.G."/>
            <person name="Martin F."/>
            <person name="Kauserud H."/>
        </authorList>
    </citation>
    <scope>NUCLEOTIDE SEQUENCE</scope>
    <source>
        <strain evidence="6">9144</strain>
    </source>
</reference>
<evidence type="ECO:0000256" key="1">
    <source>
        <dbReference type="ARBA" id="ARBA00022723"/>
    </source>
</evidence>
<name>A0AAD6VR16_9AGAR</name>
<evidence type="ECO:0000313" key="6">
    <source>
        <dbReference type="EMBL" id="KAJ7213879.1"/>
    </source>
</evidence>
<evidence type="ECO:0000256" key="4">
    <source>
        <dbReference type="PROSITE-ProRule" id="PRU00134"/>
    </source>
</evidence>
<evidence type="ECO:0000256" key="3">
    <source>
        <dbReference type="ARBA" id="ARBA00022833"/>
    </source>
</evidence>
<evidence type="ECO:0000259" key="5">
    <source>
        <dbReference type="PROSITE" id="PS50865"/>
    </source>
</evidence>
<keyword evidence="2 4" id="KW-0863">Zinc-finger</keyword>
<comment type="caution">
    <text evidence="6">The sequence shown here is derived from an EMBL/GenBank/DDBJ whole genome shotgun (WGS) entry which is preliminary data.</text>
</comment>
<evidence type="ECO:0000256" key="2">
    <source>
        <dbReference type="ARBA" id="ARBA00022771"/>
    </source>
</evidence>
<keyword evidence="3" id="KW-0862">Zinc</keyword>
<proteinExistence type="predicted"/>
<sequence length="366" mass="42972">MPRRSRHYSLFSPPRLSMSELVQTTLSHDSTDLLIDKWLEHRGYGHDVYNEWFRGFRDVPDRKNVAHDRQSIVWNKGDFVPENVFCRTVDTGRLIPLDRTWTTHLFHHRSMQERKFHMMHVVFTMLPELMLLRGMHDGGCDEIYIIVTDLKRQEMDDATAFFKLLCRNTFGRTCKPSVEQEIQYEHMRISHTLARHRRTPCFPQIDLTFRAILYEKRPRFIILFSTSYSQILFTHHSYVPEADIFFDYPTGCLNPCCTDDCELIRFPRNGPESAQVLDIKRGGKYGKRVKRRQMCNWIDCDVCFDADGVAIEKRDAGSTEGSESSGESGRARIVTKTCSKCRLVNYCSLDHQRKDWEEHKRVCSKG</sequence>
<evidence type="ECO:0000313" key="7">
    <source>
        <dbReference type="Proteomes" id="UP001219525"/>
    </source>
</evidence>
<keyword evidence="7" id="KW-1185">Reference proteome</keyword>
<gene>
    <name evidence="6" type="ORF">GGX14DRAFT_444350</name>
</gene>
<feature type="domain" description="MYND-type" evidence="5">
    <location>
        <begin position="300"/>
        <end position="363"/>
    </location>
</feature>